<dbReference type="EMBL" id="JBHSDV010000001">
    <property type="protein sequence ID" value="MFC4387615.1"/>
    <property type="molecule type" value="Genomic_DNA"/>
</dbReference>
<dbReference type="Proteomes" id="UP001595880">
    <property type="component" value="Unassembled WGS sequence"/>
</dbReference>
<evidence type="ECO:0000256" key="1">
    <source>
        <dbReference type="ARBA" id="ARBA00007074"/>
    </source>
</evidence>
<reference evidence="7" key="1">
    <citation type="journal article" date="2019" name="Int. J. Syst. Evol. Microbiol.">
        <title>The Global Catalogue of Microorganisms (GCM) 10K type strain sequencing project: providing services to taxonomists for standard genome sequencing and annotation.</title>
        <authorList>
            <consortium name="The Broad Institute Genomics Platform"/>
            <consortium name="The Broad Institute Genome Sequencing Center for Infectious Disease"/>
            <person name="Wu L."/>
            <person name="Ma J."/>
        </authorList>
    </citation>
    <scope>NUCLEOTIDE SEQUENCE [LARGE SCALE GENOMIC DNA]</scope>
    <source>
        <strain evidence="7">KACC 14058</strain>
    </source>
</reference>
<keyword evidence="2" id="KW-0645">Protease</keyword>
<accession>A0ABV8VUE9</accession>
<gene>
    <name evidence="6" type="ORF">ACFOZ1_07280</name>
</gene>
<protein>
    <submittedName>
        <fullName evidence="6">NlpC/P60 family protein</fullName>
    </submittedName>
</protein>
<evidence type="ECO:0000313" key="7">
    <source>
        <dbReference type="Proteomes" id="UP001595880"/>
    </source>
</evidence>
<dbReference type="InterPro" id="IPR038765">
    <property type="entry name" value="Papain-like_cys_pep_sf"/>
</dbReference>
<evidence type="ECO:0000256" key="4">
    <source>
        <dbReference type="ARBA" id="ARBA00022807"/>
    </source>
</evidence>
<dbReference type="InterPro" id="IPR002477">
    <property type="entry name" value="Peptidoglycan-bd-like"/>
</dbReference>
<dbReference type="SUPFAM" id="SSF47090">
    <property type="entry name" value="PGBD-like"/>
    <property type="match status" value="2"/>
</dbReference>
<dbReference type="InterPro" id="IPR000064">
    <property type="entry name" value="NLP_P60_dom"/>
</dbReference>
<comment type="caution">
    <text evidence="6">The sequence shown here is derived from an EMBL/GenBank/DDBJ whole genome shotgun (WGS) entry which is preliminary data.</text>
</comment>
<evidence type="ECO:0000256" key="3">
    <source>
        <dbReference type="ARBA" id="ARBA00022801"/>
    </source>
</evidence>
<dbReference type="Pfam" id="PF00877">
    <property type="entry name" value="NLPC_P60"/>
    <property type="match status" value="1"/>
</dbReference>
<keyword evidence="3" id="KW-0378">Hydrolase</keyword>
<organism evidence="6 7">
    <name type="scientific">Gracilibacillus marinus</name>
    <dbReference type="NCBI Taxonomy" id="630535"/>
    <lineage>
        <taxon>Bacteria</taxon>
        <taxon>Bacillati</taxon>
        <taxon>Bacillota</taxon>
        <taxon>Bacilli</taxon>
        <taxon>Bacillales</taxon>
        <taxon>Bacillaceae</taxon>
        <taxon>Gracilibacillus</taxon>
    </lineage>
</organism>
<dbReference type="Gene3D" id="1.10.101.10">
    <property type="entry name" value="PGBD-like superfamily/PGBD"/>
    <property type="match status" value="2"/>
</dbReference>
<dbReference type="PROSITE" id="PS51935">
    <property type="entry name" value="NLPC_P60"/>
    <property type="match status" value="1"/>
</dbReference>
<dbReference type="InterPro" id="IPR051202">
    <property type="entry name" value="Peptidase_C40"/>
</dbReference>
<evidence type="ECO:0000313" key="6">
    <source>
        <dbReference type="EMBL" id="MFC4387615.1"/>
    </source>
</evidence>
<dbReference type="PANTHER" id="PTHR47053:SF1">
    <property type="entry name" value="MUREIN DD-ENDOPEPTIDASE MEPH-RELATED"/>
    <property type="match status" value="1"/>
</dbReference>
<dbReference type="PANTHER" id="PTHR47053">
    <property type="entry name" value="MUREIN DD-ENDOPEPTIDASE MEPH-RELATED"/>
    <property type="match status" value="1"/>
</dbReference>
<keyword evidence="7" id="KW-1185">Reference proteome</keyword>
<dbReference type="Pfam" id="PF01471">
    <property type="entry name" value="PG_binding_1"/>
    <property type="match status" value="2"/>
</dbReference>
<dbReference type="RefSeq" id="WP_390197701.1">
    <property type="nucleotide sequence ID" value="NZ_JBHSDV010000001.1"/>
</dbReference>
<feature type="domain" description="NlpC/P60" evidence="5">
    <location>
        <begin position="218"/>
        <end position="337"/>
    </location>
</feature>
<name>A0ABV8VUE9_9BACI</name>
<proteinExistence type="inferred from homology"/>
<comment type="similarity">
    <text evidence="1">Belongs to the peptidase C40 family.</text>
</comment>
<dbReference type="InterPro" id="IPR036365">
    <property type="entry name" value="PGBD-like_sf"/>
</dbReference>
<dbReference type="Gene3D" id="3.90.1720.10">
    <property type="entry name" value="endopeptidase domain like (from Nostoc punctiforme)"/>
    <property type="match status" value="1"/>
</dbReference>
<dbReference type="InterPro" id="IPR036366">
    <property type="entry name" value="PGBDSf"/>
</dbReference>
<dbReference type="SUPFAM" id="SSF54001">
    <property type="entry name" value="Cysteine proteinases"/>
    <property type="match status" value="1"/>
</dbReference>
<evidence type="ECO:0000256" key="2">
    <source>
        <dbReference type="ARBA" id="ARBA00022670"/>
    </source>
</evidence>
<sequence>MFSHSHLSQIVKHSVAYSFAFSHPFSYYVEAYPILQQEIFEQTNMEYGMHHEVVKMLQTKLQKLSYYDSSVDGEFGILTEYAIKKFQDNHNLEMNGQVDVPTKQKIISVEIDLYEKILEQDVDFSYGEKSEEIFKIQEALHYFGFYEATLDSIYGPITDHALTRYKEDSGLKVVHIEKPPTHLEVVEPMTLSTNITTNDEQIKPQKKAKNITVVSPPTTDMNLFISTAKELQGVPYVWGGTTSAGFDCSGFIQYVYKQNGVQLPRTVNEMWNATIQLDTPSIGDLIFFETYKPGPSHAGIYIGNNQFIHADATNGVTISSLDENYWSNSYIGAKRVSLK</sequence>
<evidence type="ECO:0000259" key="5">
    <source>
        <dbReference type="PROSITE" id="PS51935"/>
    </source>
</evidence>
<keyword evidence="4" id="KW-0788">Thiol protease</keyword>